<dbReference type="InterPro" id="IPR052025">
    <property type="entry name" value="Xyloglucanase_GH74"/>
</dbReference>
<protein>
    <submittedName>
        <fullName evidence="3">Sialidase</fullName>
    </submittedName>
</protein>
<dbReference type="InterPro" id="IPR031778">
    <property type="entry name" value="Sortilin_N"/>
</dbReference>
<reference evidence="3 4" key="1">
    <citation type="submission" date="2018-08" db="EMBL/GenBank/DDBJ databases">
        <title>Genome analysis of the thermophilic bacterium of the candidate phylum Aminicenantes from deep subsurface aquifer revealed its physiology and ecological role.</title>
        <authorList>
            <person name="Kadnikov V.V."/>
            <person name="Mardanov A.V."/>
            <person name="Beletsky A.V."/>
            <person name="Karnachuk O.V."/>
            <person name="Ravin N.V."/>
        </authorList>
    </citation>
    <scope>NUCLEOTIDE SEQUENCE [LARGE SCALE GENOMIC DNA]</scope>
    <source>
        <strain evidence="3">BY38</strain>
    </source>
</reference>
<dbReference type="Pfam" id="PF15899">
    <property type="entry name" value="BNR_6"/>
    <property type="match status" value="1"/>
</dbReference>
<keyword evidence="1" id="KW-0677">Repeat</keyword>
<comment type="caution">
    <text evidence="3">The sequence shown here is derived from an EMBL/GenBank/DDBJ whole genome shotgun (WGS) entry which is preliminary data.</text>
</comment>
<dbReference type="PANTHER" id="PTHR43739">
    <property type="entry name" value="XYLOGLUCANASE (EUROFUNG)"/>
    <property type="match status" value="1"/>
</dbReference>
<dbReference type="CDD" id="cd15482">
    <property type="entry name" value="Sialidase_non-viral"/>
    <property type="match status" value="2"/>
</dbReference>
<dbReference type="Pfam" id="PF15902">
    <property type="entry name" value="Sortilin-Vps10"/>
    <property type="match status" value="1"/>
</dbReference>
<evidence type="ECO:0000313" key="4">
    <source>
        <dbReference type="Proteomes" id="UP000257323"/>
    </source>
</evidence>
<evidence type="ECO:0000256" key="1">
    <source>
        <dbReference type="ARBA" id="ARBA00022737"/>
    </source>
</evidence>
<dbReference type="Proteomes" id="UP000257323">
    <property type="component" value="Unassembled WGS sequence"/>
</dbReference>
<accession>A0A3E2BN10</accession>
<organism evidence="3 4">
    <name type="scientific">Candidatus Saccharicenans subterraneus</name>
    <dbReference type="NCBI Taxonomy" id="2508984"/>
    <lineage>
        <taxon>Bacteria</taxon>
        <taxon>Candidatus Aminicenantota</taxon>
        <taxon>Candidatus Aminicenantia</taxon>
        <taxon>Candidatus Aminicenantales</taxon>
        <taxon>Candidatus Saccharicenantaceae</taxon>
        <taxon>Candidatus Saccharicenans</taxon>
    </lineage>
</organism>
<evidence type="ECO:0000259" key="2">
    <source>
        <dbReference type="Pfam" id="PF15902"/>
    </source>
</evidence>
<evidence type="ECO:0000313" key="3">
    <source>
        <dbReference type="EMBL" id="RFT16111.1"/>
    </source>
</evidence>
<dbReference type="Gene3D" id="2.130.10.10">
    <property type="entry name" value="YVTN repeat-like/Quinoprotein amine dehydrogenase"/>
    <property type="match status" value="4"/>
</dbReference>
<dbReference type="AlphaFoldDB" id="A0A3E2BN10"/>
<dbReference type="InterPro" id="IPR002860">
    <property type="entry name" value="BNR_rpt"/>
</dbReference>
<sequence length="1062" mass="118758">MFRPQKDSGLLFRRIRIASVRVVVCCLFLFIFLLPSPVYSQQPDQMADYLNKFITWRNIGPAVPGGRTVDLDVVERKPWIIYAAVGPGGLWKSENNGVSWAPVFQREATVSVGAVAVAQSAPEVVWVGTGESTSRNSVTLGDGVYRSTDGGKTWKNMGLKDTRHISRIIISRGDPNIVYVAAMGHLWGPNSERGIYKTIDGGATWKKILYVNENTGFSDLDIDPENSQVLYAAAYEHRRWPYRMVSGGPGSGIYRSTDGGLTWTRLKQDLPEGIMGRIGLAVARNRPGVVYALIEHQDPGIWRSEDYGQTWKRTCDAKTYKNVNNRPFYYSHIYVDPNDDRTIYVQSTGLYVSNDMGQKFRAIGQGTHPDHHALWIDPANPLHLIDGNDGGIDITYDGGKTWLPVTSIDAAEVYQVGFDYSVPYRVYCGLQDNGCWGGPSHSLDSRGILNEHWEFINGGDGFFVRPDPKNSFVVYCNSQNNGLIRKDLRHGLGKGVRPEASLNEPPYRFNWNAPIMISPHDSNTVYCAGNFLFRSKDGGYTWEKISPDLTTNDPAKQVDGVGPITVENSGAEVHCTITAIAESPVQAGVLWCGTDDGNLQISRDGGQTWTNVIRNIPGLPKNSWCSRVEASHFEAGTAYVAFDNHRSDDYSPYVYKTTDFGKTWKSLRSNLPDFGWIHVVREHPENRNLLFVGTEFGIYAAYNSGLSWIKIHGSNLPTVAVHDIAIHPRENDLIIGTHGRGIWILDDICYLSQLSQEVFNSDFYLFKPRPAYLFFNSGRGDIYSTFGFRANNPPAGAGLTYFVRKDLSGDLRITITSGDQEPIIELSLQKKAGLNRTYWNLQFMPKTGGGERPQMTGIMSVMCNITPGEYDVIIKIGEKEYKSRIKVLPDPRFELNPAELQSQYQVVAELAKTNNLYARAAAAARNISRDLEKIAGEISTIKDEGTRKQAQDQYRKFMDSFNAVSEIFQTEGTLVGLSIPYQKFLRGPLNIRLITLIQGIAGYPSAPTTTELKQAEEVNLMVRDSIQKLNEFIKKDLDEFNHFLEVNKLTAIKKPELISLDN</sequence>
<dbReference type="PANTHER" id="PTHR43739:SF5">
    <property type="entry name" value="EXO-ALPHA-SIALIDASE"/>
    <property type="match status" value="1"/>
</dbReference>
<name>A0A3E2BN10_9BACT</name>
<proteinExistence type="predicted"/>
<gene>
    <name evidence="3" type="ORF">OP8BY_2117</name>
</gene>
<feature type="domain" description="Sortilin N-terminal" evidence="2">
    <location>
        <begin position="144"/>
        <end position="269"/>
    </location>
</feature>
<dbReference type="SUPFAM" id="SSF110296">
    <property type="entry name" value="Oligoxyloglucan reducing end-specific cellobiohydrolase"/>
    <property type="match status" value="2"/>
</dbReference>
<dbReference type="GO" id="GO:0010411">
    <property type="term" value="P:xyloglucan metabolic process"/>
    <property type="evidence" value="ECO:0007669"/>
    <property type="project" value="TreeGrafter"/>
</dbReference>
<dbReference type="InterPro" id="IPR015943">
    <property type="entry name" value="WD40/YVTN_repeat-like_dom_sf"/>
</dbReference>
<dbReference type="EMBL" id="QUAH01000005">
    <property type="protein sequence ID" value="RFT16111.1"/>
    <property type="molecule type" value="Genomic_DNA"/>
</dbReference>